<organism evidence="1 2">
    <name type="scientific">Helianthus annuus</name>
    <name type="common">Common sunflower</name>
    <dbReference type="NCBI Taxonomy" id="4232"/>
    <lineage>
        <taxon>Eukaryota</taxon>
        <taxon>Viridiplantae</taxon>
        <taxon>Streptophyta</taxon>
        <taxon>Embryophyta</taxon>
        <taxon>Tracheophyta</taxon>
        <taxon>Spermatophyta</taxon>
        <taxon>Magnoliopsida</taxon>
        <taxon>eudicotyledons</taxon>
        <taxon>Gunneridae</taxon>
        <taxon>Pentapetalae</taxon>
        <taxon>asterids</taxon>
        <taxon>campanulids</taxon>
        <taxon>Asterales</taxon>
        <taxon>Asteraceae</taxon>
        <taxon>Asteroideae</taxon>
        <taxon>Heliantheae alliance</taxon>
        <taxon>Heliantheae</taxon>
        <taxon>Helianthus</taxon>
    </lineage>
</organism>
<accession>A0A9K3IP15</accession>
<evidence type="ECO:0000313" key="2">
    <source>
        <dbReference type="Proteomes" id="UP000215914"/>
    </source>
</evidence>
<dbReference type="Proteomes" id="UP000215914">
    <property type="component" value="Unassembled WGS sequence"/>
</dbReference>
<keyword evidence="2" id="KW-1185">Reference proteome</keyword>
<evidence type="ECO:0000313" key="1">
    <source>
        <dbReference type="EMBL" id="KAF5800112.1"/>
    </source>
</evidence>
<comment type="caution">
    <text evidence="1">The sequence shown here is derived from an EMBL/GenBank/DDBJ whole genome shotgun (WGS) entry which is preliminary data.</text>
</comment>
<sequence>MIILYFYLLFSIILKLDYSILLSIIFNNLEIIRVTLWGCVRYLFWFNRTTNRKK</sequence>
<reference evidence="1" key="2">
    <citation type="submission" date="2020-06" db="EMBL/GenBank/DDBJ databases">
        <title>Helianthus annuus Genome sequencing and assembly Release 2.</title>
        <authorList>
            <person name="Gouzy J."/>
            <person name="Langlade N."/>
            <person name="Munos S."/>
        </authorList>
    </citation>
    <scope>NUCLEOTIDE SEQUENCE</scope>
    <source>
        <tissue evidence="1">Leaves</tissue>
    </source>
</reference>
<gene>
    <name evidence="1" type="ORF">HanXRQr2_Chr07g0312281</name>
</gene>
<name>A0A9K3IP15_HELAN</name>
<proteinExistence type="predicted"/>
<dbReference type="AlphaFoldDB" id="A0A9K3IP15"/>
<dbReference type="EMBL" id="MNCJ02000322">
    <property type="protein sequence ID" value="KAF5800112.1"/>
    <property type="molecule type" value="Genomic_DNA"/>
</dbReference>
<protein>
    <submittedName>
        <fullName evidence="1">Uncharacterized protein</fullName>
    </submittedName>
</protein>
<dbReference type="Gramene" id="mRNA:HanXRQr2_Chr07g0312281">
    <property type="protein sequence ID" value="CDS:HanXRQr2_Chr07g0312281.1"/>
    <property type="gene ID" value="HanXRQr2_Chr07g0312281"/>
</dbReference>
<reference evidence="1" key="1">
    <citation type="journal article" date="2017" name="Nature">
        <title>The sunflower genome provides insights into oil metabolism, flowering and Asterid evolution.</title>
        <authorList>
            <person name="Badouin H."/>
            <person name="Gouzy J."/>
            <person name="Grassa C.J."/>
            <person name="Murat F."/>
            <person name="Staton S.E."/>
            <person name="Cottret L."/>
            <person name="Lelandais-Briere C."/>
            <person name="Owens G.L."/>
            <person name="Carrere S."/>
            <person name="Mayjonade B."/>
            <person name="Legrand L."/>
            <person name="Gill N."/>
            <person name="Kane N.C."/>
            <person name="Bowers J.E."/>
            <person name="Hubner S."/>
            <person name="Bellec A."/>
            <person name="Berard A."/>
            <person name="Berges H."/>
            <person name="Blanchet N."/>
            <person name="Boniface M.C."/>
            <person name="Brunel D."/>
            <person name="Catrice O."/>
            <person name="Chaidir N."/>
            <person name="Claudel C."/>
            <person name="Donnadieu C."/>
            <person name="Faraut T."/>
            <person name="Fievet G."/>
            <person name="Helmstetter N."/>
            <person name="King M."/>
            <person name="Knapp S.J."/>
            <person name="Lai Z."/>
            <person name="Le Paslier M.C."/>
            <person name="Lippi Y."/>
            <person name="Lorenzon L."/>
            <person name="Mandel J.R."/>
            <person name="Marage G."/>
            <person name="Marchand G."/>
            <person name="Marquand E."/>
            <person name="Bret-Mestries E."/>
            <person name="Morien E."/>
            <person name="Nambeesan S."/>
            <person name="Nguyen T."/>
            <person name="Pegot-Espagnet P."/>
            <person name="Pouilly N."/>
            <person name="Raftis F."/>
            <person name="Sallet E."/>
            <person name="Schiex T."/>
            <person name="Thomas J."/>
            <person name="Vandecasteele C."/>
            <person name="Vares D."/>
            <person name="Vear F."/>
            <person name="Vautrin S."/>
            <person name="Crespi M."/>
            <person name="Mangin B."/>
            <person name="Burke J.M."/>
            <person name="Salse J."/>
            <person name="Munos S."/>
            <person name="Vincourt P."/>
            <person name="Rieseberg L.H."/>
            <person name="Langlade N.B."/>
        </authorList>
    </citation>
    <scope>NUCLEOTIDE SEQUENCE</scope>
    <source>
        <tissue evidence="1">Leaves</tissue>
    </source>
</reference>